<evidence type="ECO:0000256" key="2">
    <source>
        <dbReference type="ARBA" id="ARBA00010474"/>
    </source>
</evidence>
<accession>A0A4U1BM83</accession>
<feature type="domain" description="SAF" evidence="7">
    <location>
        <begin position="136"/>
        <end position="198"/>
    </location>
</feature>
<dbReference type="PANTHER" id="PTHR36307">
    <property type="entry name" value="FLAGELLA BASAL BODY P-RING FORMATION PROTEIN FLGA"/>
    <property type="match status" value="1"/>
</dbReference>
<comment type="subcellular location">
    <subcellularLocation>
        <location evidence="1">Periplasm</location>
    </subcellularLocation>
</comment>
<dbReference type="SMART" id="SM00858">
    <property type="entry name" value="SAF"/>
    <property type="match status" value="1"/>
</dbReference>
<keyword evidence="8" id="KW-0282">Flagellum</keyword>
<comment type="similarity">
    <text evidence="2">Belongs to the FlgA family.</text>
</comment>
<comment type="function">
    <text evidence="6">Involved in the assembly process of the P-ring formation. It may associate with FlgF on the rod constituting a structure essential for the P-ring assembly or may act as a modulator protein for the P-ring assembly.</text>
</comment>
<organism evidence="8 9">
    <name type="scientific">Ferrimonas aestuarii</name>
    <dbReference type="NCBI Taxonomy" id="2569539"/>
    <lineage>
        <taxon>Bacteria</taxon>
        <taxon>Pseudomonadati</taxon>
        <taxon>Pseudomonadota</taxon>
        <taxon>Gammaproteobacteria</taxon>
        <taxon>Alteromonadales</taxon>
        <taxon>Ferrimonadaceae</taxon>
        <taxon>Ferrimonas</taxon>
    </lineage>
</organism>
<name>A0A4U1BM83_9GAMM</name>
<dbReference type="Proteomes" id="UP000305675">
    <property type="component" value="Unassembled WGS sequence"/>
</dbReference>
<evidence type="ECO:0000256" key="6">
    <source>
        <dbReference type="ARBA" id="ARBA00025643"/>
    </source>
</evidence>
<reference evidence="8 9" key="1">
    <citation type="submission" date="2019-04" db="EMBL/GenBank/DDBJ databases">
        <authorList>
            <person name="Hwang J.C."/>
        </authorList>
    </citation>
    <scope>NUCLEOTIDE SEQUENCE [LARGE SCALE GENOMIC DNA]</scope>
    <source>
        <strain evidence="8 9">IMCC35002</strain>
    </source>
</reference>
<keyword evidence="9" id="KW-1185">Reference proteome</keyword>
<evidence type="ECO:0000256" key="5">
    <source>
        <dbReference type="ARBA" id="ARBA00022764"/>
    </source>
</evidence>
<dbReference type="NCBIfam" id="TIGR03170">
    <property type="entry name" value="flgA_cterm"/>
    <property type="match status" value="1"/>
</dbReference>
<evidence type="ECO:0000259" key="7">
    <source>
        <dbReference type="SMART" id="SM00858"/>
    </source>
</evidence>
<keyword evidence="8" id="KW-0969">Cilium</keyword>
<proteinExistence type="inferred from homology"/>
<dbReference type="InterPro" id="IPR013974">
    <property type="entry name" value="SAF"/>
</dbReference>
<dbReference type="Gene3D" id="3.90.1210.10">
    <property type="entry name" value="Antifreeze-like/N-acetylneuraminic acid synthase C-terminal domain"/>
    <property type="match status" value="1"/>
</dbReference>
<evidence type="ECO:0000256" key="4">
    <source>
        <dbReference type="ARBA" id="ARBA00022729"/>
    </source>
</evidence>
<keyword evidence="5" id="KW-0574">Periplasm</keyword>
<dbReference type="GO" id="GO:0044780">
    <property type="term" value="P:bacterial-type flagellum assembly"/>
    <property type="evidence" value="ECO:0007669"/>
    <property type="project" value="InterPro"/>
</dbReference>
<dbReference type="PANTHER" id="PTHR36307:SF1">
    <property type="entry name" value="FLAGELLA BASAL BODY P-RING FORMATION PROTEIN FLGA"/>
    <property type="match status" value="1"/>
</dbReference>
<comment type="caution">
    <text evidence="8">The sequence shown here is derived from an EMBL/GenBank/DDBJ whole genome shotgun (WGS) entry which is preliminary data.</text>
</comment>
<dbReference type="InterPro" id="IPR039246">
    <property type="entry name" value="Flagellar_FlgA"/>
</dbReference>
<dbReference type="OrthoDB" id="5729023at2"/>
<dbReference type="GO" id="GO:0042597">
    <property type="term" value="C:periplasmic space"/>
    <property type="evidence" value="ECO:0007669"/>
    <property type="project" value="UniProtKB-SubCell"/>
</dbReference>
<sequence>MPNRDKSMRYIKRHGKIGSGNSLPHLFSHRLFPLLALVTAGHSFADGDVTSQISQALTAGLNQQVHRWQTNHPGRWRPHQLEITMPVGVERLQACTQPLKISNNADRFPGGQQQRQIKCTSPSWVLFARAEVTMKAQVPITTKKLSKGAVIDAESIRWRTITIEARHQSIVMSKQELIGQQTKRGIRSDSPILKSLVTAPLWVKRGELIILQAGTEDFVATSEGVALESGSEGQRIRVRNSKSGKVVSGIVIEKGKVQTFY</sequence>
<evidence type="ECO:0000313" key="8">
    <source>
        <dbReference type="EMBL" id="TKB54577.1"/>
    </source>
</evidence>
<dbReference type="Gene3D" id="2.30.30.760">
    <property type="match status" value="1"/>
</dbReference>
<dbReference type="AlphaFoldDB" id="A0A4U1BM83"/>
<keyword evidence="4" id="KW-0732">Signal</keyword>
<protein>
    <recommendedName>
        <fullName evidence="3">Flagella basal body P-ring formation protein FlgA</fullName>
    </recommendedName>
</protein>
<gene>
    <name evidence="8" type="primary">flgA</name>
    <name evidence="8" type="ORF">FCL42_12255</name>
</gene>
<keyword evidence="8" id="KW-0966">Cell projection</keyword>
<evidence type="ECO:0000313" key="9">
    <source>
        <dbReference type="Proteomes" id="UP000305675"/>
    </source>
</evidence>
<dbReference type="Pfam" id="PF13144">
    <property type="entry name" value="ChapFlgA"/>
    <property type="match status" value="1"/>
</dbReference>
<dbReference type="EMBL" id="SWCJ01000008">
    <property type="protein sequence ID" value="TKB54577.1"/>
    <property type="molecule type" value="Genomic_DNA"/>
</dbReference>
<dbReference type="CDD" id="cd11614">
    <property type="entry name" value="SAF_CpaB_FlgA_like"/>
    <property type="match status" value="1"/>
</dbReference>
<dbReference type="InterPro" id="IPR017585">
    <property type="entry name" value="SAF_FlgA"/>
</dbReference>
<evidence type="ECO:0000256" key="3">
    <source>
        <dbReference type="ARBA" id="ARBA00014754"/>
    </source>
</evidence>
<evidence type="ECO:0000256" key="1">
    <source>
        <dbReference type="ARBA" id="ARBA00004418"/>
    </source>
</evidence>